<keyword evidence="1" id="KW-0472">Membrane</keyword>
<dbReference type="STRING" id="1123357.SAMN02745244_01453"/>
<comment type="subcellular location">
    <subcellularLocation>
        <location evidence="1">Cell membrane</location>
        <topology evidence="1">Multi-pass membrane protein</topology>
    </subcellularLocation>
</comment>
<reference evidence="2 3" key="1">
    <citation type="submission" date="2016-11" db="EMBL/GenBank/DDBJ databases">
        <authorList>
            <person name="Jaros S."/>
            <person name="Januszkiewicz K."/>
            <person name="Wedrychowicz H."/>
        </authorList>
    </citation>
    <scope>NUCLEOTIDE SEQUENCE [LARGE SCALE GENOMIC DNA]</scope>
    <source>
        <strain evidence="2 3">DSM 12906</strain>
    </source>
</reference>
<dbReference type="AlphaFoldDB" id="A0A1M6FJS3"/>
<feature type="transmembrane region" description="Helical" evidence="1">
    <location>
        <begin position="203"/>
        <end position="222"/>
    </location>
</feature>
<name>A0A1M6FJS3_9ACTN</name>
<keyword evidence="1" id="KW-0812">Transmembrane</keyword>
<comment type="similarity">
    <text evidence="1">Belongs to the SURF1 family.</text>
</comment>
<feature type="transmembrane region" description="Helical" evidence="1">
    <location>
        <begin position="7"/>
        <end position="27"/>
    </location>
</feature>
<dbReference type="EMBL" id="FQZG01000022">
    <property type="protein sequence ID" value="SHI97971.1"/>
    <property type="molecule type" value="Genomic_DNA"/>
</dbReference>
<proteinExistence type="inferred from homology"/>
<evidence type="ECO:0000313" key="2">
    <source>
        <dbReference type="EMBL" id="SHI97971.1"/>
    </source>
</evidence>
<gene>
    <name evidence="2" type="ORF">SAMN02745244_01453</name>
</gene>
<dbReference type="GO" id="GO:0005886">
    <property type="term" value="C:plasma membrane"/>
    <property type="evidence" value="ECO:0007669"/>
    <property type="project" value="UniProtKB-SubCell"/>
</dbReference>
<organism evidence="2 3">
    <name type="scientific">Tessaracoccus bendigoensis DSM 12906</name>
    <dbReference type="NCBI Taxonomy" id="1123357"/>
    <lineage>
        <taxon>Bacteria</taxon>
        <taxon>Bacillati</taxon>
        <taxon>Actinomycetota</taxon>
        <taxon>Actinomycetes</taxon>
        <taxon>Propionibacteriales</taxon>
        <taxon>Propionibacteriaceae</taxon>
        <taxon>Tessaracoccus</taxon>
    </lineage>
</organism>
<keyword evidence="1" id="KW-1133">Transmembrane helix</keyword>
<dbReference type="InterPro" id="IPR002994">
    <property type="entry name" value="Surf1/Shy1"/>
</dbReference>
<dbReference type="RefSeq" id="WP_073186874.1">
    <property type="nucleotide sequence ID" value="NZ_FQZG01000022.1"/>
</dbReference>
<dbReference type="OrthoDB" id="3266379at2"/>
<protein>
    <recommendedName>
        <fullName evidence="1">SURF1-like protein</fullName>
    </recommendedName>
</protein>
<evidence type="ECO:0000256" key="1">
    <source>
        <dbReference type="RuleBase" id="RU363076"/>
    </source>
</evidence>
<keyword evidence="1" id="KW-1003">Cell membrane</keyword>
<dbReference type="Pfam" id="PF02104">
    <property type="entry name" value="SURF1"/>
    <property type="match status" value="1"/>
</dbReference>
<dbReference type="Proteomes" id="UP000184512">
    <property type="component" value="Unassembled WGS sequence"/>
</dbReference>
<sequence length="242" mass="25573">MKLRTKQVLAIVAGCVVAIAMMLLGLWQMDSYEESTRDVSAERAAEEPVSLAASVAEDGAIDDIYGHRVTLSGQFVPAYQVLVGESDPLRVATAFRLDDERYVVVVRGTVSPGVEPTAPPAGEQALEGIFLAPDKPGEGSASVSADLPTLRVQQLAQEWPSPLIGGYVTLSADDSAAQGLGTAPLELPEREGSATHRGYALQWWVFAAGAVAFGAYAARGFAKDEAKKLAKNQKAEDTDLAV</sequence>
<evidence type="ECO:0000313" key="3">
    <source>
        <dbReference type="Proteomes" id="UP000184512"/>
    </source>
</evidence>
<dbReference type="CDD" id="cd06662">
    <property type="entry name" value="SURF1"/>
    <property type="match status" value="1"/>
</dbReference>
<accession>A0A1M6FJS3</accession>
<keyword evidence="3" id="KW-1185">Reference proteome</keyword>